<keyword evidence="4" id="KW-0378">Hydrolase</keyword>
<feature type="non-terminal residue" evidence="8">
    <location>
        <position position="141"/>
    </location>
</feature>
<reference evidence="8" key="1">
    <citation type="journal article" date="2015" name="Nature">
        <title>Complex archaea that bridge the gap between prokaryotes and eukaryotes.</title>
        <authorList>
            <person name="Spang A."/>
            <person name="Saw J.H."/>
            <person name="Jorgensen S.L."/>
            <person name="Zaremba-Niedzwiedzka K."/>
            <person name="Martijn J."/>
            <person name="Lind A.E."/>
            <person name="van Eijk R."/>
            <person name="Schleper C."/>
            <person name="Guy L."/>
            <person name="Ettema T.J."/>
        </authorList>
    </citation>
    <scope>NUCLEOTIDE SEQUENCE</scope>
</reference>
<dbReference type="AlphaFoldDB" id="A0A0F8YYV8"/>
<dbReference type="GO" id="GO:0016829">
    <property type="term" value="F:lyase activity"/>
    <property type="evidence" value="ECO:0007669"/>
    <property type="project" value="UniProtKB-KW"/>
</dbReference>
<evidence type="ECO:0000256" key="1">
    <source>
        <dbReference type="ARBA" id="ARBA00008136"/>
    </source>
</evidence>
<dbReference type="Pfam" id="PF02586">
    <property type="entry name" value="SRAP"/>
    <property type="match status" value="1"/>
</dbReference>
<dbReference type="PANTHER" id="PTHR13604:SF0">
    <property type="entry name" value="ABASIC SITE PROCESSING PROTEIN HMCES"/>
    <property type="match status" value="1"/>
</dbReference>
<dbReference type="GO" id="GO:0106300">
    <property type="term" value="P:protein-DNA covalent cross-linking repair"/>
    <property type="evidence" value="ECO:0007669"/>
    <property type="project" value="InterPro"/>
</dbReference>
<sequence length="141" mass="15745">MCGRFTLRTRLVGIVEGFGVDEVGEGFIKDSASYNIAPSRQVAVVTQEGGSRRLTRARWGLIPKWDAQKGKLLFNARAETVARKPTFKKAFMGSRCIIVADGFYEWKRGRAGKVPYYFRLATAAPFGFAGLMERGEGRREC</sequence>
<keyword evidence="3" id="KW-0227">DNA damage</keyword>
<keyword evidence="2" id="KW-0645">Protease</keyword>
<evidence type="ECO:0008006" key="9">
    <source>
        <dbReference type="Google" id="ProtNLM"/>
    </source>
</evidence>
<name>A0A0F8YYV8_9ZZZZ</name>
<evidence type="ECO:0000256" key="4">
    <source>
        <dbReference type="ARBA" id="ARBA00022801"/>
    </source>
</evidence>
<dbReference type="GO" id="GO:0008233">
    <property type="term" value="F:peptidase activity"/>
    <property type="evidence" value="ECO:0007669"/>
    <property type="project" value="UniProtKB-KW"/>
</dbReference>
<evidence type="ECO:0000256" key="5">
    <source>
        <dbReference type="ARBA" id="ARBA00023124"/>
    </source>
</evidence>
<evidence type="ECO:0000256" key="6">
    <source>
        <dbReference type="ARBA" id="ARBA00023125"/>
    </source>
</evidence>
<evidence type="ECO:0000313" key="8">
    <source>
        <dbReference type="EMBL" id="KKK86637.1"/>
    </source>
</evidence>
<dbReference type="PANTHER" id="PTHR13604">
    <property type="entry name" value="DC12-RELATED"/>
    <property type="match status" value="1"/>
</dbReference>
<dbReference type="Gene3D" id="3.90.1680.10">
    <property type="entry name" value="SOS response associated peptidase-like"/>
    <property type="match status" value="1"/>
</dbReference>
<proteinExistence type="inferred from homology"/>
<evidence type="ECO:0000256" key="3">
    <source>
        <dbReference type="ARBA" id="ARBA00022763"/>
    </source>
</evidence>
<keyword evidence="6" id="KW-0238">DNA-binding</keyword>
<evidence type="ECO:0000256" key="7">
    <source>
        <dbReference type="ARBA" id="ARBA00023239"/>
    </source>
</evidence>
<dbReference type="GO" id="GO:0006508">
    <property type="term" value="P:proteolysis"/>
    <property type="evidence" value="ECO:0007669"/>
    <property type="project" value="UniProtKB-KW"/>
</dbReference>
<dbReference type="InterPro" id="IPR036590">
    <property type="entry name" value="SRAP-like"/>
</dbReference>
<gene>
    <name evidence="8" type="ORF">LCGC14_2761220</name>
</gene>
<comment type="caution">
    <text evidence="8">The sequence shown here is derived from an EMBL/GenBank/DDBJ whole genome shotgun (WGS) entry which is preliminary data.</text>
</comment>
<dbReference type="SUPFAM" id="SSF143081">
    <property type="entry name" value="BB1717-like"/>
    <property type="match status" value="1"/>
</dbReference>
<dbReference type="InterPro" id="IPR003738">
    <property type="entry name" value="SRAP"/>
</dbReference>
<dbReference type="EMBL" id="LAZR01050754">
    <property type="protein sequence ID" value="KKK86637.1"/>
    <property type="molecule type" value="Genomic_DNA"/>
</dbReference>
<evidence type="ECO:0000256" key="2">
    <source>
        <dbReference type="ARBA" id="ARBA00022670"/>
    </source>
</evidence>
<protein>
    <recommendedName>
        <fullName evidence="9">Abasic site processing protein</fullName>
    </recommendedName>
</protein>
<keyword evidence="7" id="KW-0456">Lyase</keyword>
<organism evidence="8">
    <name type="scientific">marine sediment metagenome</name>
    <dbReference type="NCBI Taxonomy" id="412755"/>
    <lineage>
        <taxon>unclassified sequences</taxon>
        <taxon>metagenomes</taxon>
        <taxon>ecological metagenomes</taxon>
    </lineage>
</organism>
<dbReference type="GO" id="GO:0003697">
    <property type="term" value="F:single-stranded DNA binding"/>
    <property type="evidence" value="ECO:0007669"/>
    <property type="project" value="InterPro"/>
</dbReference>
<comment type="similarity">
    <text evidence="1">Belongs to the SOS response-associated peptidase family.</text>
</comment>
<keyword evidence="5" id="KW-0190">Covalent protein-DNA linkage</keyword>
<accession>A0A0F8YYV8</accession>